<keyword evidence="4" id="KW-1185">Reference proteome</keyword>
<dbReference type="InterPro" id="IPR058253">
    <property type="entry name" value="Zn_ribbon_double"/>
</dbReference>
<feature type="domain" description="Probable double zinc ribbon" evidence="2">
    <location>
        <begin position="101"/>
        <end position="223"/>
    </location>
</feature>
<proteinExistence type="predicted"/>
<evidence type="ECO:0000256" key="1">
    <source>
        <dbReference type="SAM" id="MobiDB-lite"/>
    </source>
</evidence>
<feature type="compositionally biased region" description="Polar residues" evidence="1">
    <location>
        <begin position="42"/>
        <end position="60"/>
    </location>
</feature>
<protein>
    <recommendedName>
        <fullName evidence="2">Probable double zinc ribbon domain-containing protein</fullName>
    </recommendedName>
</protein>
<sequence length="287" mass="32228">MNDVQRKPSVLHPKRLSLAVTSRLSSLFEKTEPKFPSPPSRSPTAHQKLTKPPRTSSGPLTLQEDFDSTVPAEPPTEPYLIKENDYPNLRALRTDQDIGDGLWLCSHCRHENILRHYKGAFPFKHLRCNRCNHILCPDCHTSAILSAIPYGLIHARRTLTGRQVRYCHVCPTCGLSYRAEQEGTTLDFYGTICVNCSATSWGDWPRYHIGNHEPYRRDPDAVFTQLVDQRAADAARLAFQWVIANAGTRPRSRLSCTAEDAADGEGGMQSRDSEESGGREPLTWSPC</sequence>
<dbReference type="Proteomes" id="UP000002668">
    <property type="component" value="Genome"/>
</dbReference>
<reference evidence="4" key="1">
    <citation type="journal article" date="2011" name="Nat. Commun.">
        <title>Effector diversification within compartments of the Leptosphaeria maculans genome affected by Repeat-Induced Point mutations.</title>
        <authorList>
            <person name="Rouxel T."/>
            <person name="Grandaubert J."/>
            <person name="Hane J.K."/>
            <person name="Hoede C."/>
            <person name="van de Wouw A.P."/>
            <person name="Couloux A."/>
            <person name="Dominguez V."/>
            <person name="Anthouard V."/>
            <person name="Bally P."/>
            <person name="Bourras S."/>
            <person name="Cozijnsen A.J."/>
            <person name="Ciuffetti L.M."/>
            <person name="Degrave A."/>
            <person name="Dilmaghani A."/>
            <person name="Duret L."/>
            <person name="Fudal I."/>
            <person name="Goodwin S.B."/>
            <person name="Gout L."/>
            <person name="Glaser N."/>
            <person name="Linglin J."/>
            <person name="Kema G.H.J."/>
            <person name="Lapalu N."/>
            <person name="Lawrence C.B."/>
            <person name="May K."/>
            <person name="Meyer M."/>
            <person name="Ollivier B."/>
            <person name="Poulain J."/>
            <person name="Schoch C.L."/>
            <person name="Simon A."/>
            <person name="Spatafora J.W."/>
            <person name="Stachowiak A."/>
            <person name="Turgeon B.G."/>
            <person name="Tyler B.M."/>
            <person name="Vincent D."/>
            <person name="Weissenbach J."/>
            <person name="Amselem J."/>
            <person name="Quesneville H."/>
            <person name="Oliver R.P."/>
            <person name="Wincker P."/>
            <person name="Balesdent M.-H."/>
            <person name="Howlett B.J."/>
        </authorList>
    </citation>
    <scope>NUCLEOTIDE SEQUENCE [LARGE SCALE GENOMIC DNA]</scope>
    <source>
        <strain evidence="4">JN3 / isolate v23.1.3 / race Av1-4-5-6-7-8</strain>
    </source>
</reference>
<dbReference type="VEuPathDB" id="FungiDB:LEMA_P065340.1"/>
<feature type="region of interest" description="Disordered" evidence="1">
    <location>
        <begin position="254"/>
        <end position="287"/>
    </location>
</feature>
<feature type="region of interest" description="Disordered" evidence="1">
    <location>
        <begin position="29"/>
        <end position="81"/>
    </location>
</feature>
<dbReference type="eggNOG" id="ENOG502T6S0">
    <property type="taxonomic scope" value="Eukaryota"/>
</dbReference>
<organism evidence="3 4">
    <name type="scientific">Leptosphaeria maculans (strain JN3 / isolate v23.1.3 / race Av1-4-5-6-7-8)</name>
    <name type="common">Blackleg fungus</name>
    <name type="synonym">Phoma lingam</name>
    <dbReference type="NCBI Taxonomy" id="985895"/>
    <lineage>
        <taxon>Eukaryota</taxon>
        <taxon>Fungi</taxon>
        <taxon>Dikarya</taxon>
        <taxon>Ascomycota</taxon>
        <taxon>Pezizomycotina</taxon>
        <taxon>Dothideomycetes</taxon>
        <taxon>Pleosporomycetidae</taxon>
        <taxon>Pleosporales</taxon>
        <taxon>Pleosporineae</taxon>
        <taxon>Leptosphaeriaceae</taxon>
        <taxon>Plenodomus</taxon>
        <taxon>Plenodomus lingam/Leptosphaeria maculans species complex</taxon>
    </lineage>
</organism>
<evidence type="ECO:0000313" key="3">
    <source>
        <dbReference type="EMBL" id="CBX90408.1"/>
    </source>
</evidence>
<evidence type="ECO:0000313" key="4">
    <source>
        <dbReference type="Proteomes" id="UP000002668"/>
    </source>
</evidence>
<dbReference type="InParanoid" id="E4ZGI8"/>
<accession>E4ZGI8</accession>
<dbReference type="HOGENOM" id="CLU_970004_0_0_1"/>
<dbReference type="Pfam" id="PF26652">
    <property type="entry name" value="Zn_ribbon_double"/>
    <property type="match status" value="1"/>
</dbReference>
<dbReference type="GeneID" id="13292299"/>
<dbReference type="AlphaFoldDB" id="E4ZGI8"/>
<dbReference type="OMA" id="HCRHENI"/>
<dbReference type="OrthoDB" id="3765493at2759"/>
<name>E4ZGI8_LEPMJ</name>
<dbReference type="EMBL" id="FP929064">
    <property type="protein sequence ID" value="CBX90408.1"/>
    <property type="molecule type" value="Genomic_DNA"/>
</dbReference>
<evidence type="ECO:0000259" key="2">
    <source>
        <dbReference type="Pfam" id="PF26652"/>
    </source>
</evidence>
<gene>
    <name evidence="3" type="ORF">LEMA_P065340.1</name>
</gene>